<evidence type="ECO:0000256" key="2">
    <source>
        <dbReference type="ARBA" id="ARBA00022622"/>
    </source>
</evidence>
<dbReference type="OrthoDB" id="1928574at2759"/>
<keyword evidence="2" id="KW-0325">Glycoprotein</keyword>
<evidence type="ECO:0000256" key="4">
    <source>
        <dbReference type="ARBA" id="ARBA00023288"/>
    </source>
</evidence>
<evidence type="ECO:0000313" key="7">
    <source>
        <dbReference type="EMBL" id="EOA22157.1"/>
    </source>
</evidence>
<dbReference type="PANTHER" id="PTHR31044:SF130">
    <property type="entry name" value="CARBOHYDRATE-BINDING X8 DOMAIN SUPERFAMILY PROTEIN"/>
    <property type="match status" value="1"/>
</dbReference>
<organism evidence="7 8">
    <name type="scientific">Capsella rubella</name>
    <dbReference type="NCBI Taxonomy" id="81985"/>
    <lineage>
        <taxon>Eukaryota</taxon>
        <taxon>Viridiplantae</taxon>
        <taxon>Streptophyta</taxon>
        <taxon>Embryophyta</taxon>
        <taxon>Tracheophyta</taxon>
        <taxon>Spermatophyta</taxon>
        <taxon>Magnoliopsida</taxon>
        <taxon>eudicotyledons</taxon>
        <taxon>Gunneridae</taxon>
        <taxon>Pentapetalae</taxon>
        <taxon>rosids</taxon>
        <taxon>malvids</taxon>
        <taxon>Brassicales</taxon>
        <taxon>Brassicaceae</taxon>
        <taxon>Camelineae</taxon>
        <taxon>Capsella</taxon>
    </lineage>
</organism>
<gene>
    <name evidence="7" type="ORF">CARUB_v10002725mg</name>
</gene>
<evidence type="ECO:0000256" key="5">
    <source>
        <dbReference type="SAM" id="SignalP"/>
    </source>
</evidence>
<keyword evidence="8" id="KW-1185">Reference proteome</keyword>
<evidence type="ECO:0000256" key="1">
    <source>
        <dbReference type="ARBA" id="ARBA00004609"/>
    </source>
</evidence>
<dbReference type="GO" id="GO:0005886">
    <property type="term" value="C:plasma membrane"/>
    <property type="evidence" value="ECO:0007669"/>
    <property type="project" value="UniProtKB-SubCell"/>
</dbReference>
<keyword evidence="2" id="KW-0336">GPI-anchor</keyword>
<dbReference type="PANTHER" id="PTHR31044">
    <property type="entry name" value="BETA-1,3 GLUCANASE"/>
    <property type="match status" value="1"/>
</dbReference>
<dbReference type="InterPro" id="IPR044788">
    <property type="entry name" value="X8_dom_prot"/>
</dbReference>
<sequence>MVKISLPLTILFVFLSLIMINHLHAASPKTWCVAKLTAANVQLQENINLGCKRVDCRPIRHGGYCFNPNTLLNHASFVMNAYYQSRNRTQKACNFKNTGTFATTDPSFGSCKYRS</sequence>
<protein>
    <recommendedName>
        <fullName evidence="6">X8 domain-containing protein</fullName>
    </recommendedName>
</protein>
<keyword evidence="3 5" id="KW-0732">Signal</keyword>
<dbReference type="SMART" id="SM00768">
    <property type="entry name" value="X8"/>
    <property type="match status" value="1"/>
</dbReference>
<accession>R0FIF3</accession>
<dbReference type="EMBL" id="KB870810">
    <property type="protein sequence ID" value="EOA22157.1"/>
    <property type="molecule type" value="Genomic_DNA"/>
</dbReference>
<dbReference type="AlphaFoldDB" id="R0FIF3"/>
<reference evidence="8" key="1">
    <citation type="journal article" date="2013" name="Nat. Genet.">
        <title>The Capsella rubella genome and the genomic consequences of rapid mating system evolution.</title>
        <authorList>
            <person name="Slotte T."/>
            <person name="Hazzouri K.M."/>
            <person name="Agren J.A."/>
            <person name="Koenig D."/>
            <person name="Maumus F."/>
            <person name="Guo Y.L."/>
            <person name="Steige K."/>
            <person name="Platts A.E."/>
            <person name="Escobar J.S."/>
            <person name="Newman L.K."/>
            <person name="Wang W."/>
            <person name="Mandakova T."/>
            <person name="Vello E."/>
            <person name="Smith L.M."/>
            <person name="Henz S.R."/>
            <person name="Steffen J."/>
            <person name="Takuno S."/>
            <person name="Brandvain Y."/>
            <person name="Coop G."/>
            <person name="Andolfatto P."/>
            <person name="Hu T.T."/>
            <person name="Blanchette M."/>
            <person name="Clark R.M."/>
            <person name="Quesneville H."/>
            <person name="Nordborg M."/>
            <person name="Gaut B.S."/>
            <person name="Lysak M.A."/>
            <person name="Jenkins J."/>
            <person name="Grimwood J."/>
            <person name="Chapman J."/>
            <person name="Prochnik S."/>
            <person name="Shu S."/>
            <person name="Rokhsar D."/>
            <person name="Schmutz J."/>
            <person name="Weigel D."/>
            <person name="Wright S.I."/>
        </authorList>
    </citation>
    <scope>NUCLEOTIDE SEQUENCE [LARGE SCALE GENOMIC DNA]</scope>
    <source>
        <strain evidence="8">cv. Monte Gargano</strain>
    </source>
</reference>
<proteinExistence type="predicted"/>
<dbReference type="Gene3D" id="1.20.58.1040">
    <property type="match status" value="1"/>
</dbReference>
<feature type="domain" description="X8" evidence="6">
    <location>
        <begin position="30"/>
        <end position="113"/>
    </location>
</feature>
<evidence type="ECO:0000259" key="6">
    <source>
        <dbReference type="SMART" id="SM00768"/>
    </source>
</evidence>
<dbReference type="STRING" id="81985.R0FIF3"/>
<keyword evidence="4" id="KW-0449">Lipoprotein</keyword>
<dbReference type="GO" id="GO:0098552">
    <property type="term" value="C:side of membrane"/>
    <property type="evidence" value="ECO:0007669"/>
    <property type="project" value="UniProtKB-KW"/>
</dbReference>
<feature type="chain" id="PRO_5004349992" description="X8 domain-containing protein" evidence="5">
    <location>
        <begin position="26"/>
        <end position="115"/>
    </location>
</feature>
<dbReference type="KEGG" id="crb:17881615"/>
<dbReference type="GO" id="GO:0009506">
    <property type="term" value="C:plasmodesma"/>
    <property type="evidence" value="ECO:0007669"/>
    <property type="project" value="UniProtKB-ARBA"/>
</dbReference>
<dbReference type="Proteomes" id="UP000029121">
    <property type="component" value="Unassembled WGS sequence"/>
</dbReference>
<keyword evidence="2" id="KW-0472">Membrane</keyword>
<feature type="signal peptide" evidence="5">
    <location>
        <begin position="1"/>
        <end position="25"/>
    </location>
</feature>
<evidence type="ECO:0000313" key="8">
    <source>
        <dbReference type="Proteomes" id="UP000029121"/>
    </source>
</evidence>
<comment type="subcellular location">
    <subcellularLocation>
        <location evidence="1">Cell membrane</location>
        <topology evidence="1">Lipid-anchor</topology>
        <topology evidence="1">GPI-anchor</topology>
    </subcellularLocation>
</comment>
<evidence type="ECO:0000256" key="3">
    <source>
        <dbReference type="ARBA" id="ARBA00022729"/>
    </source>
</evidence>
<name>R0FIF3_9BRAS</name>
<dbReference type="Pfam" id="PF07983">
    <property type="entry name" value="X8"/>
    <property type="match status" value="1"/>
</dbReference>
<dbReference type="InterPro" id="IPR012946">
    <property type="entry name" value="X8"/>
</dbReference>